<comment type="caution">
    <text evidence="2">The sequence shown here is derived from an EMBL/GenBank/DDBJ whole genome shotgun (WGS) entry which is preliminary data.</text>
</comment>
<evidence type="ECO:0000313" key="3">
    <source>
        <dbReference type="Proteomes" id="UP000198211"/>
    </source>
</evidence>
<reference evidence="3" key="1">
    <citation type="submission" date="2017-03" db="EMBL/GenBank/DDBJ databases">
        <title>Phytopthora megakarya and P. palmivora, two closely related causual agents of cacao black pod achieved similar genome size and gene model numbers by different mechanisms.</title>
        <authorList>
            <person name="Ali S."/>
            <person name="Shao J."/>
            <person name="Larry D.J."/>
            <person name="Kronmiller B."/>
            <person name="Shen D."/>
            <person name="Strem M.D."/>
            <person name="Melnick R.L."/>
            <person name="Guiltinan M.J."/>
            <person name="Tyler B.M."/>
            <person name="Meinhardt L.W."/>
            <person name="Bailey B.A."/>
        </authorList>
    </citation>
    <scope>NUCLEOTIDE SEQUENCE [LARGE SCALE GENOMIC DNA]</scope>
    <source>
        <strain evidence="3">zdho120</strain>
    </source>
</reference>
<feature type="compositionally biased region" description="Low complexity" evidence="1">
    <location>
        <begin position="99"/>
        <end position="110"/>
    </location>
</feature>
<dbReference type="AlphaFoldDB" id="A0A225VXY2"/>
<evidence type="ECO:0000313" key="2">
    <source>
        <dbReference type="EMBL" id="OWZ10202.1"/>
    </source>
</evidence>
<organism evidence="2 3">
    <name type="scientific">Phytophthora megakarya</name>
    <dbReference type="NCBI Taxonomy" id="4795"/>
    <lineage>
        <taxon>Eukaryota</taxon>
        <taxon>Sar</taxon>
        <taxon>Stramenopiles</taxon>
        <taxon>Oomycota</taxon>
        <taxon>Peronosporomycetes</taxon>
        <taxon>Peronosporales</taxon>
        <taxon>Peronosporaceae</taxon>
        <taxon>Phytophthora</taxon>
    </lineage>
</organism>
<protein>
    <submittedName>
        <fullName evidence="2">Uncharacterized protein</fullName>
    </submittedName>
</protein>
<sequence length="125" mass="14157">MTRSARMASSAQRWVESHVGRSCNCILYKANDCLSFVDKVHCLRAEPRVQLIGLVRVYRRAHDTGVHSLVDEGPSSDVLCRKELRGTRSAASRLRHAYTRPSPRPTKTTTVYMSERRQSGGRRLS</sequence>
<dbReference type="Proteomes" id="UP000198211">
    <property type="component" value="Unassembled WGS sequence"/>
</dbReference>
<keyword evidence="3" id="KW-1185">Reference proteome</keyword>
<name>A0A225VXY2_9STRA</name>
<evidence type="ECO:0000256" key="1">
    <source>
        <dbReference type="SAM" id="MobiDB-lite"/>
    </source>
</evidence>
<feature type="region of interest" description="Disordered" evidence="1">
    <location>
        <begin position="88"/>
        <end position="125"/>
    </location>
</feature>
<proteinExistence type="predicted"/>
<dbReference type="EMBL" id="NBNE01002523">
    <property type="protein sequence ID" value="OWZ10202.1"/>
    <property type="molecule type" value="Genomic_DNA"/>
</dbReference>
<accession>A0A225VXY2</accession>
<gene>
    <name evidence="2" type="ORF">PHMEG_00016988</name>
</gene>